<dbReference type="Proteomes" id="UP000664032">
    <property type="component" value="Unassembled WGS sequence"/>
</dbReference>
<reference evidence="1" key="1">
    <citation type="submission" date="2021-10" db="EMBL/GenBank/DDBJ databases">
        <title>Psilocybe cubensis genome.</title>
        <authorList>
            <person name="Mckernan K.J."/>
            <person name="Crawford S."/>
            <person name="Trippe A."/>
            <person name="Kane L.T."/>
            <person name="Mclaughlin S."/>
        </authorList>
    </citation>
    <scope>NUCLEOTIDE SEQUENCE</scope>
    <source>
        <strain evidence="1">MGC-MH-2018</strain>
    </source>
</reference>
<evidence type="ECO:0000313" key="2">
    <source>
        <dbReference type="Proteomes" id="UP000664032"/>
    </source>
</evidence>
<keyword evidence="2" id="KW-1185">Reference proteome</keyword>
<comment type="caution">
    <text evidence="1">The sequence shown here is derived from an EMBL/GenBank/DDBJ whole genome shotgun (WGS) entry which is preliminary data.</text>
</comment>
<sequence>MPGRLQNKVALVTGAGSGIGLESSILFASEGANVLLVDINLNNAQKGAAIIAERYPNVKALATKADVGKEVDVKAAVEKAVKEFGRLDVMVKKILHLLCISLFVDSNFPSQFNNAGIMHPEDDNALNTEERIWDLTMQINLKGVWWGCKYAITAMRENPTDESKGLHVGGSIINTASFVALMGAATPQLAYTASKGGVLAMTRELAIVHAREGIRINSLCPGPLKTPLLMDFLNTEEKRQRRLVHLPMGRFGEAVELAKAALFLASDESSYVTGADFTVDGGLSSAYVTPVGEPVLSPPASLI</sequence>
<name>A0ACB8H3X4_PSICU</name>
<evidence type="ECO:0000313" key="1">
    <source>
        <dbReference type="EMBL" id="KAH9482430.1"/>
    </source>
</evidence>
<accession>A0ACB8H3X4</accession>
<organism evidence="1 2">
    <name type="scientific">Psilocybe cubensis</name>
    <name type="common">Psychedelic mushroom</name>
    <name type="synonym">Stropharia cubensis</name>
    <dbReference type="NCBI Taxonomy" id="181762"/>
    <lineage>
        <taxon>Eukaryota</taxon>
        <taxon>Fungi</taxon>
        <taxon>Dikarya</taxon>
        <taxon>Basidiomycota</taxon>
        <taxon>Agaricomycotina</taxon>
        <taxon>Agaricomycetes</taxon>
        <taxon>Agaricomycetidae</taxon>
        <taxon>Agaricales</taxon>
        <taxon>Agaricineae</taxon>
        <taxon>Strophariaceae</taxon>
        <taxon>Psilocybe</taxon>
    </lineage>
</organism>
<dbReference type="EMBL" id="JAFIQS020000004">
    <property type="protein sequence ID" value="KAH9482430.1"/>
    <property type="molecule type" value="Genomic_DNA"/>
</dbReference>
<gene>
    <name evidence="1" type="ORF">JR316_0004530</name>
</gene>
<protein>
    <submittedName>
        <fullName evidence="1">Oxidoreductase YxbG</fullName>
    </submittedName>
</protein>
<proteinExistence type="predicted"/>